<dbReference type="EC" id="5.2.1.8" evidence="2 5"/>
<comment type="catalytic activity">
    <reaction evidence="1 5">
        <text>[protein]-peptidylproline (omega=180) = [protein]-peptidylproline (omega=0)</text>
        <dbReference type="Rhea" id="RHEA:16237"/>
        <dbReference type="Rhea" id="RHEA-COMP:10747"/>
        <dbReference type="Rhea" id="RHEA-COMP:10748"/>
        <dbReference type="ChEBI" id="CHEBI:83833"/>
        <dbReference type="ChEBI" id="CHEBI:83834"/>
        <dbReference type="EC" id="5.2.1.8"/>
    </reaction>
</comment>
<evidence type="ECO:0000256" key="1">
    <source>
        <dbReference type="ARBA" id="ARBA00000971"/>
    </source>
</evidence>
<dbReference type="FunFam" id="3.10.50.40:FF:000006">
    <property type="entry name" value="Peptidyl-prolyl cis-trans isomerase"/>
    <property type="match status" value="1"/>
</dbReference>
<accession>A0A328E8L1</accession>
<keyword evidence="3 5" id="KW-0697">Rotamase</keyword>
<sequence>MGFCDTASILLLLAVVTLVAAKKSGDVTELQIGVKEIINSKTSCPVRKPNIELPQIEHRPTTCELQAHKGDRVKVHYRGKLTDGSVFDSSYERNDPIEFDLGNGNVIKGWDQGLLGMCVGEKRKLKIPSKLGYGESGSPPKIPGGATLIFDTELVAVNGKTSPDKPRDI</sequence>
<evidence type="ECO:0000256" key="5">
    <source>
        <dbReference type="PROSITE-ProRule" id="PRU00277"/>
    </source>
</evidence>
<reference evidence="8 9" key="1">
    <citation type="submission" date="2018-06" db="EMBL/GenBank/DDBJ databases">
        <title>The Genome of Cuscuta australis (Dodder) Provides Insight into the Evolution of Plant Parasitism.</title>
        <authorList>
            <person name="Liu H."/>
        </authorList>
    </citation>
    <scope>NUCLEOTIDE SEQUENCE [LARGE SCALE GENOMIC DNA]</scope>
    <source>
        <strain evidence="9">cv. Yunnan</strain>
        <tissue evidence="8">Vines</tissue>
    </source>
</reference>
<dbReference type="Gene3D" id="3.10.50.40">
    <property type="match status" value="1"/>
</dbReference>
<evidence type="ECO:0000313" key="9">
    <source>
        <dbReference type="Proteomes" id="UP000249390"/>
    </source>
</evidence>
<evidence type="ECO:0000256" key="4">
    <source>
        <dbReference type="ARBA" id="ARBA00023235"/>
    </source>
</evidence>
<evidence type="ECO:0000256" key="6">
    <source>
        <dbReference type="SAM" id="SignalP"/>
    </source>
</evidence>
<organism evidence="8 9">
    <name type="scientific">Cuscuta australis</name>
    <dbReference type="NCBI Taxonomy" id="267555"/>
    <lineage>
        <taxon>Eukaryota</taxon>
        <taxon>Viridiplantae</taxon>
        <taxon>Streptophyta</taxon>
        <taxon>Embryophyta</taxon>
        <taxon>Tracheophyta</taxon>
        <taxon>Spermatophyta</taxon>
        <taxon>Magnoliopsida</taxon>
        <taxon>eudicotyledons</taxon>
        <taxon>Gunneridae</taxon>
        <taxon>Pentapetalae</taxon>
        <taxon>asterids</taxon>
        <taxon>lamiids</taxon>
        <taxon>Solanales</taxon>
        <taxon>Convolvulaceae</taxon>
        <taxon>Cuscuteae</taxon>
        <taxon>Cuscuta</taxon>
        <taxon>Cuscuta subgen. Grammica</taxon>
        <taxon>Cuscuta sect. Cleistogrammica</taxon>
    </lineage>
</organism>
<dbReference type="Proteomes" id="UP000249390">
    <property type="component" value="Unassembled WGS sequence"/>
</dbReference>
<evidence type="ECO:0000256" key="3">
    <source>
        <dbReference type="ARBA" id="ARBA00023110"/>
    </source>
</evidence>
<feature type="signal peptide" evidence="6">
    <location>
        <begin position="1"/>
        <end position="21"/>
    </location>
</feature>
<dbReference type="SUPFAM" id="SSF54534">
    <property type="entry name" value="FKBP-like"/>
    <property type="match status" value="1"/>
</dbReference>
<dbReference type="PANTHER" id="PTHR45779">
    <property type="entry name" value="PEPTIDYLPROLYL ISOMERASE"/>
    <property type="match status" value="1"/>
</dbReference>
<dbReference type="Pfam" id="PF00254">
    <property type="entry name" value="FKBP_C"/>
    <property type="match status" value="1"/>
</dbReference>
<dbReference type="InterPro" id="IPR044609">
    <property type="entry name" value="FKBP2/11"/>
</dbReference>
<keyword evidence="6" id="KW-0732">Signal</keyword>
<dbReference type="GO" id="GO:0005783">
    <property type="term" value="C:endoplasmic reticulum"/>
    <property type="evidence" value="ECO:0007669"/>
    <property type="project" value="TreeGrafter"/>
</dbReference>
<protein>
    <recommendedName>
        <fullName evidence="2 5">peptidylprolyl isomerase</fullName>
        <ecNumber evidence="2 5">5.2.1.8</ecNumber>
    </recommendedName>
</protein>
<feature type="chain" id="PRO_5016360133" description="peptidylprolyl isomerase" evidence="6">
    <location>
        <begin position="22"/>
        <end position="169"/>
    </location>
</feature>
<dbReference type="InterPro" id="IPR001179">
    <property type="entry name" value="PPIase_FKBP_dom"/>
</dbReference>
<feature type="domain" description="PPIase FKBP-type" evidence="7">
    <location>
        <begin position="70"/>
        <end position="158"/>
    </location>
</feature>
<dbReference type="GO" id="GO:0003755">
    <property type="term" value="F:peptidyl-prolyl cis-trans isomerase activity"/>
    <property type="evidence" value="ECO:0007669"/>
    <property type="project" value="UniProtKB-KW"/>
</dbReference>
<dbReference type="EMBL" id="NQVE01000009">
    <property type="protein sequence ID" value="RAL54262.1"/>
    <property type="molecule type" value="Genomic_DNA"/>
</dbReference>
<comment type="caution">
    <text evidence="8">The sequence shown here is derived from an EMBL/GenBank/DDBJ whole genome shotgun (WGS) entry which is preliminary data.</text>
</comment>
<proteinExistence type="predicted"/>
<evidence type="ECO:0000313" key="8">
    <source>
        <dbReference type="EMBL" id="RAL54262.1"/>
    </source>
</evidence>
<dbReference type="AlphaFoldDB" id="A0A328E8L1"/>
<dbReference type="PROSITE" id="PS50059">
    <property type="entry name" value="FKBP_PPIASE"/>
    <property type="match status" value="1"/>
</dbReference>
<evidence type="ECO:0000259" key="7">
    <source>
        <dbReference type="PROSITE" id="PS50059"/>
    </source>
</evidence>
<dbReference type="PANTHER" id="PTHR45779:SF6">
    <property type="entry name" value="PEPTIDYL-PROLYL CIS-TRANS ISOMERASE FKBP15-1"/>
    <property type="match status" value="1"/>
</dbReference>
<keyword evidence="9" id="KW-1185">Reference proteome</keyword>
<keyword evidence="4 5" id="KW-0413">Isomerase</keyword>
<dbReference type="InterPro" id="IPR046357">
    <property type="entry name" value="PPIase_dom_sf"/>
</dbReference>
<gene>
    <name evidence="8" type="ORF">DM860_001390</name>
</gene>
<name>A0A328E8L1_9ASTE</name>
<evidence type="ECO:0000256" key="2">
    <source>
        <dbReference type="ARBA" id="ARBA00013194"/>
    </source>
</evidence>